<dbReference type="PANTHER" id="PTHR45348:SF2">
    <property type="entry name" value="ZINC-TYPE ALCOHOL DEHYDROGENASE-LIKE PROTEIN C2E1P3.01"/>
    <property type="match status" value="1"/>
</dbReference>
<evidence type="ECO:0000256" key="2">
    <source>
        <dbReference type="ARBA" id="ARBA00023002"/>
    </source>
</evidence>
<dbReference type="SUPFAM" id="SSF51735">
    <property type="entry name" value="NAD(P)-binding Rossmann-fold domains"/>
    <property type="match status" value="1"/>
</dbReference>
<keyword evidence="5" id="KW-1185">Reference proteome</keyword>
<dbReference type="Proteomes" id="UP001286456">
    <property type="component" value="Unassembled WGS sequence"/>
</dbReference>
<accession>A0AAE0IAC4</accession>
<dbReference type="EMBL" id="JAUEPO010000005">
    <property type="protein sequence ID" value="KAK3321493.1"/>
    <property type="molecule type" value="Genomic_DNA"/>
</dbReference>
<proteinExistence type="inferred from homology"/>
<dbReference type="PANTHER" id="PTHR45348">
    <property type="entry name" value="HYPOTHETICAL OXIDOREDUCTASE (EUROFUNG)"/>
    <property type="match status" value="1"/>
</dbReference>
<dbReference type="GO" id="GO:0016651">
    <property type="term" value="F:oxidoreductase activity, acting on NAD(P)H"/>
    <property type="evidence" value="ECO:0007669"/>
    <property type="project" value="InterPro"/>
</dbReference>
<reference evidence="4" key="1">
    <citation type="journal article" date="2023" name="Mol. Phylogenet. Evol.">
        <title>Genome-scale phylogeny and comparative genomics of the fungal order Sordariales.</title>
        <authorList>
            <person name="Hensen N."/>
            <person name="Bonometti L."/>
            <person name="Westerberg I."/>
            <person name="Brannstrom I.O."/>
            <person name="Guillou S."/>
            <person name="Cros-Aarteil S."/>
            <person name="Calhoun S."/>
            <person name="Haridas S."/>
            <person name="Kuo A."/>
            <person name="Mondo S."/>
            <person name="Pangilinan J."/>
            <person name="Riley R."/>
            <person name="LaButti K."/>
            <person name="Andreopoulos B."/>
            <person name="Lipzen A."/>
            <person name="Chen C."/>
            <person name="Yan M."/>
            <person name="Daum C."/>
            <person name="Ng V."/>
            <person name="Clum A."/>
            <person name="Steindorff A."/>
            <person name="Ohm R.A."/>
            <person name="Martin F."/>
            <person name="Silar P."/>
            <person name="Natvig D.O."/>
            <person name="Lalanne C."/>
            <person name="Gautier V."/>
            <person name="Ament-Velasquez S.L."/>
            <person name="Kruys A."/>
            <person name="Hutchinson M.I."/>
            <person name="Powell A.J."/>
            <person name="Barry K."/>
            <person name="Miller A.N."/>
            <person name="Grigoriev I.V."/>
            <person name="Debuchy R."/>
            <person name="Gladieux P."/>
            <person name="Hiltunen Thoren M."/>
            <person name="Johannesson H."/>
        </authorList>
    </citation>
    <scope>NUCLEOTIDE SEQUENCE</scope>
    <source>
        <strain evidence="4">SMH4131-1</strain>
    </source>
</reference>
<evidence type="ECO:0000313" key="4">
    <source>
        <dbReference type="EMBL" id="KAK3321493.1"/>
    </source>
</evidence>
<reference evidence="4" key="2">
    <citation type="submission" date="2023-06" db="EMBL/GenBank/DDBJ databases">
        <authorList>
            <consortium name="Lawrence Berkeley National Laboratory"/>
            <person name="Haridas S."/>
            <person name="Hensen N."/>
            <person name="Bonometti L."/>
            <person name="Westerberg I."/>
            <person name="Brannstrom I.O."/>
            <person name="Guillou S."/>
            <person name="Cros-Aarteil S."/>
            <person name="Calhoun S."/>
            <person name="Kuo A."/>
            <person name="Mondo S."/>
            <person name="Pangilinan J."/>
            <person name="Riley R."/>
            <person name="Labutti K."/>
            <person name="Andreopoulos B."/>
            <person name="Lipzen A."/>
            <person name="Chen C."/>
            <person name="Yanf M."/>
            <person name="Daum C."/>
            <person name="Ng V."/>
            <person name="Clum A."/>
            <person name="Steindorff A."/>
            <person name="Ohm R."/>
            <person name="Martin F."/>
            <person name="Silar P."/>
            <person name="Natvig D."/>
            <person name="Lalanne C."/>
            <person name="Gautier V."/>
            <person name="Ament-Velasquez S.L."/>
            <person name="Kruys A."/>
            <person name="Hutchinson M.I."/>
            <person name="Powell A.J."/>
            <person name="Barry K."/>
            <person name="Miller A.N."/>
            <person name="Grigoriev I.V."/>
            <person name="Debuchy R."/>
            <person name="Gladieux P."/>
            <person name="Thoren M.H."/>
            <person name="Johannesson H."/>
        </authorList>
    </citation>
    <scope>NUCLEOTIDE SEQUENCE</scope>
    <source>
        <strain evidence="4">SMH4131-1</strain>
    </source>
</reference>
<dbReference type="InterPro" id="IPR013154">
    <property type="entry name" value="ADH-like_N"/>
</dbReference>
<evidence type="ECO:0000259" key="3">
    <source>
        <dbReference type="SMART" id="SM00829"/>
    </source>
</evidence>
<dbReference type="InterPro" id="IPR011032">
    <property type="entry name" value="GroES-like_sf"/>
</dbReference>
<feature type="domain" description="Enoyl reductase (ER)" evidence="3">
    <location>
        <begin position="11"/>
        <end position="344"/>
    </location>
</feature>
<dbReference type="AlphaFoldDB" id="A0AAE0IAC4"/>
<gene>
    <name evidence="4" type="ORF">B0T19DRAFT_267631</name>
</gene>
<evidence type="ECO:0000256" key="1">
    <source>
        <dbReference type="ARBA" id="ARBA00008072"/>
    </source>
</evidence>
<dbReference type="InterPro" id="IPR036291">
    <property type="entry name" value="NAD(P)-bd_dom_sf"/>
</dbReference>
<dbReference type="Gene3D" id="3.40.50.720">
    <property type="entry name" value="NAD(P)-binding Rossmann-like Domain"/>
    <property type="match status" value="1"/>
</dbReference>
<dbReference type="Gene3D" id="3.90.180.10">
    <property type="entry name" value="Medium-chain alcohol dehydrogenases, catalytic domain"/>
    <property type="match status" value="1"/>
</dbReference>
<comment type="similarity">
    <text evidence="1">Belongs to the zinc-containing alcohol dehydrogenase family.</text>
</comment>
<keyword evidence="2" id="KW-0560">Oxidoreductase</keyword>
<dbReference type="SMART" id="SM00829">
    <property type="entry name" value="PKS_ER"/>
    <property type="match status" value="1"/>
</dbReference>
<evidence type="ECO:0000313" key="5">
    <source>
        <dbReference type="Proteomes" id="UP001286456"/>
    </source>
</evidence>
<dbReference type="Pfam" id="PF08240">
    <property type="entry name" value="ADH_N"/>
    <property type="match status" value="1"/>
</dbReference>
<protein>
    <submittedName>
        <fullName evidence="4">Chaperonin 10-like protein</fullName>
    </submittedName>
</protein>
<dbReference type="SUPFAM" id="SSF50129">
    <property type="entry name" value="GroES-like"/>
    <property type="match status" value="1"/>
</dbReference>
<name>A0AAE0IAC4_9PEZI</name>
<dbReference type="CDD" id="cd08249">
    <property type="entry name" value="enoyl_reductase_like"/>
    <property type="match status" value="1"/>
</dbReference>
<dbReference type="InterPro" id="IPR020843">
    <property type="entry name" value="ER"/>
</dbReference>
<comment type="caution">
    <text evidence="4">The sequence shown here is derived from an EMBL/GenBank/DDBJ whole genome shotgun (WGS) entry which is preliminary data.</text>
</comment>
<dbReference type="InterPro" id="IPR047122">
    <property type="entry name" value="Trans-enoyl_RdTase-like"/>
</dbReference>
<organism evidence="4 5">
    <name type="scientific">Cercophora scortea</name>
    <dbReference type="NCBI Taxonomy" id="314031"/>
    <lineage>
        <taxon>Eukaryota</taxon>
        <taxon>Fungi</taxon>
        <taxon>Dikarya</taxon>
        <taxon>Ascomycota</taxon>
        <taxon>Pezizomycotina</taxon>
        <taxon>Sordariomycetes</taxon>
        <taxon>Sordariomycetidae</taxon>
        <taxon>Sordariales</taxon>
        <taxon>Lasiosphaeriaceae</taxon>
        <taxon>Cercophora</taxon>
    </lineage>
</organism>
<sequence>MATNTGAFLTAANHPLVVQSAPYPTPGPNEVVIKAQAVALNPCDWAMLMLGPDFFKGLKLPCVIGEDVAGEVTAVGPGVTTFKPGSRVAGLATAAFQTHVLLKSHLTIPIPASLPYTQAAVMPLALSTAVKALFHKDYLHLTLPSTTPPPPRTNQTVLIWGASTSVGSNAIQLAVAAGYEVITTASPSNFPLALQLGAARVFDYNSPTVTADLIDAFRGKTTPGALCNSGPAPTSHPAVIAACAAVIAAPTTIIADGSARFLALTMATPAAEYLPEGVEGKFVEPLEGDEELAAAVFGGYMPAALVEGRFVPAPMAQVVGHGLGALQSGIDMLKAGVSARKLIVTL</sequence>